<dbReference type="GO" id="GO:0019305">
    <property type="term" value="P:dTDP-rhamnose biosynthetic process"/>
    <property type="evidence" value="ECO:0007669"/>
    <property type="project" value="TreeGrafter"/>
</dbReference>
<evidence type="ECO:0000313" key="2">
    <source>
        <dbReference type="EMBL" id="KUG04343.1"/>
    </source>
</evidence>
<dbReference type="Gene3D" id="3.40.50.720">
    <property type="entry name" value="NAD(P)-binding Rossmann-like Domain"/>
    <property type="match status" value="1"/>
</dbReference>
<dbReference type="InterPro" id="IPR036291">
    <property type="entry name" value="NAD(P)-bd_dom_sf"/>
</dbReference>
<dbReference type="InterPro" id="IPR005913">
    <property type="entry name" value="dTDP_dehydrorham_reduct"/>
</dbReference>
<name>A0A0W8E6S5_9ZZZZ</name>
<organism evidence="2">
    <name type="scientific">hydrocarbon metagenome</name>
    <dbReference type="NCBI Taxonomy" id="938273"/>
    <lineage>
        <taxon>unclassified sequences</taxon>
        <taxon>metagenomes</taxon>
        <taxon>ecological metagenomes</taxon>
    </lineage>
</organism>
<dbReference type="PANTHER" id="PTHR10491:SF4">
    <property type="entry name" value="METHIONINE ADENOSYLTRANSFERASE 2 SUBUNIT BETA"/>
    <property type="match status" value="1"/>
</dbReference>
<keyword evidence="2" id="KW-0560">Oxidoreductase</keyword>
<dbReference type="GO" id="GO:0005829">
    <property type="term" value="C:cytosol"/>
    <property type="evidence" value="ECO:0007669"/>
    <property type="project" value="TreeGrafter"/>
</dbReference>
<accession>A0A0W8E6S5</accession>
<dbReference type="CDD" id="cd05254">
    <property type="entry name" value="dTDP_HR_like_SDR_e"/>
    <property type="match status" value="1"/>
</dbReference>
<gene>
    <name evidence="2" type="ORF">ASZ90_018243</name>
</gene>
<feature type="domain" description="RmlD-like substrate binding" evidence="1">
    <location>
        <begin position="5"/>
        <end position="288"/>
    </location>
</feature>
<reference evidence="2" key="1">
    <citation type="journal article" date="2015" name="Proc. Natl. Acad. Sci. U.S.A.">
        <title>Networks of energetic and metabolic interactions define dynamics in microbial communities.</title>
        <authorList>
            <person name="Embree M."/>
            <person name="Liu J.K."/>
            <person name="Al-Bassam M.M."/>
            <person name="Zengler K."/>
        </authorList>
    </citation>
    <scope>NUCLEOTIDE SEQUENCE</scope>
</reference>
<evidence type="ECO:0000259" key="1">
    <source>
        <dbReference type="Pfam" id="PF04321"/>
    </source>
</evidence>
<dbReference type="GO" id="GO:0008831">
    <property type="term" value="F:dTDP-4-dehydrorhamnose reductase activity"/>
    <property type="evidence" value="ECO:0007669"/>
    <property type="project" value="UniProtKB-EC"/>
</dbReference>
<dbReference type="AlphaFoldDB" id="A0A0W8E6S5"/>
<dbReference type="PANTHER" id="PTHR10491">
    <property type="entry name" value="DTDP-4-DEHYDRORHAMNOSE REDUCTASE"/>
    <property type="match status" value="1"/>
</dbReference>
<dbReference type="EC" id="1.1.1.133" evidence="2"/>
<comment type="caution">
    <text evidence="2">The sequence shown here is derived from an EMBL/GenBank/DDBJ whole genome shotgun (WGS) entry which is preliminary data.</text>
</comment>
<dbReference type="Pfam" id="PF04321">
    <property type="entry name" value="RmlD_sub_bind"/>
    <property type="match status" value="1"/>
</dbReference>
<dbReference type="EMBL" id="LNQE01001852">
    <property type="protein sequence ID" value="KUG04343.1"/>
    <property type="molecule type" value="Genomic_DNA"/>
</dbReference>
<proteinExistence type="predicted"/>
<dbReference type="SUPFAM" id="SSF51735">
    <property type="entry name" value="NAD(P)-binding Rossmann-fold domains"/>
    <property type="match status" value="1"/>
</dbReference>
<sequence length="296" mass="33353">MTKKTVLILGASGMLGHKLFLNLSENKNLDVYATIRKLDSLSEFLSPELMKCIQLNVDACNFDSIIRSIDLVKPDLVINCIGIVKQGSLGQDPLTNISINALLPHKIARVCQESHTRLLHISTDCVFSGNKGNYNEADIPDGTDLYGRSKLLGEVDYPHCLTLRTSIIGHQLQTRLGLIEWFMSQNERIQGYTRHMYSGFPTVELARIIAGYIIPNPKISGVYHLSSEPISKYELLKLVAFTYGKEVEIEPDDKSFCERSLDSSKFRKLTGFSPPSWPEMIDAMYQDYLNTPYGKR</sequence>
<protein>
    <submittedName>
        <fullName evidence="2">Dtdp-4-dehydrorhamnose reductase</fullName>
        <ecNumber evidence="2">1.1.1.133</ecNumber>
    </submittedName>
</protein>
<dbReference type="InterPro" id="IPR029903">
    <property type="entry name" value="RmlD-like-bd"/>
</dbReference>